<evidence type="ECO:0000313" key="1">
    <source>
        <dbReference type="EMBL" id="EMC96786.1"/>
    </source>
</evidence>
<dbReference type="EMBL" id="KB445555">
    <property type="protein sequence ID" value="EMC96786.1"/>
    <property type="molecule type" value="Genomic_DNA"/>
</dbReference>
<accession>M2MJC5</accession>
<dbReference type="AlphaFoldDB" id="M2MJC5"/>
<organism evidence="1 2">
    <name type="scientific">Baudoinia panamericana (strain UAMH 10762)</name>
    <name type="common">Angels' share fungus</name>
    <name type="synonym">Baudoinia compniacensis (strain UAMH 10762)</name>
    <dbReference type="NCBI Taxonomy" id="717646"/>
    <lineage>
        <taxon>Eukaryota</taxon>
        <taxon>Fungi</taxon>
        <taxon>Dikarya</taxon>
        <taxon>Ascomycota</taxon>
        <taxon>Pezizomycotina</taxon>
        <taxon>Dothideomycetes</taxon>
        <taxon>Dothideomycetidae</taxon>
        <taxon>Mycosphaerellales</taxon>
        <taxon>Teratosphaeriaceae</taxon>
        <taxon>Baudoinia</taxon>
    </lineage>
</organism>
<dbReference type="HOGENOM" id="CLU_2084420_0_0_1"/>
<proteinExistence type="predicted"/>
<evidence type="ECO:0000313" key="2">
    <source>
        <dbReference type="Proteomes" id="UP000011761"/>
    </source>
</evidence>
<dbReference type="GeneID" id="19114849"/>
<dbReference type="Proteomes" id="UP000011761">
    <property type="component" value="Unassembled WGS sequence"/>
</dbReference>
<reference evidence="1 2" key="1">
    <citation type="journal article" date="2012" name="PLoS Pathog.">
        <title>Diverse lifestyles and strategies of plant pathogenesis encoded in the genomes of eighteen Dothideomycetes fungi.</title>
        <authorList>
            <person name="Ohm R.A."/>
            <person name="Feau N."/>
            <person name="Henrissat B."/>
            <person name="Schoch C.L."/>
            <person name="Horwitz B.A."/>
            <person name="Barry K.W."/>
            <person name="Condon B.J."/>
            <person name="Copeland A.C."/>
            <person name="Dhillon B."/>
            <person name="Glaser F."/>
            <person name="Hesse C.N."/>
            <person name="Kosti I."/>
            <person name="LaButti K."/>
            <person name="Lindquist E.A."/>
            <person name="Lucas S."/>
            <person name="Salamov A.A."/>
            <person name="Bradshaw R.E."/>
            <person name="Ciuffetti L."/>
            <person name="Hamelin R.C."/>
            <person name="Kema G.H.J."/>
            <person name="Lawrence C."/>
            <person name="Scott J.A."/>
            <person name="Spatafora J.W."/>
            <person name="Turgeon B.G."/>
            <person name="de Wit P.J.G.M."/>
            <person name="Zhong S."/>
            <person name="Goodwin S.B."/>
            <person name="Grigoriev I.V."/>
        </authorList>
    </citation>
    <scope>NUCLEOTIDE SEQUENCE [LARGE SCALE GENOMIC DNA]</scope>
    <source>
        <strain evidence="1 2">UAMH 10762</strain>
    </source>
</reference>
<dbReference type="RefSeq" id="XP_007676681.1">
    <property type="nucleotide sequence ID" value="XM_007678491.1"/>
</dbReference>
<gene>
    <name evidence="1" type="ORF">BAUCODRAFT_489934</name>
</gene>
<dbReference type="KEGG" id="bcom:BAUCODRAFT_489934"/>
<name>M2MJC5_BAUPA</name>
<protein>
    <submittedName>
        <fullName evidence="1">Uncharacterized protein</fullName>
    </submittedName>
</protein>
<sequence length="117" mass="13072">MFRGAKYPRRLCQASLAPARNEHLLRSGEGRQKAADSFDVNELLSRISLVDQIKARELGTVNRVSDVPTQNQRCSISYKAQMLQGRGMECFQACKLSLFKAEGSKVKMLQPQLTGGR</sequence>
<keyword evidence="2" id="KW-1185">Reference proteome</keyword>